<keyword evidence="1" id="KW-0472">Membrane</keyword>
<feature type="transmembrane region" description="Helical" evidence="1">
    <location>
        <begin position="228"/>
        <end position="246"/>
    </location>
</feature>
<sequence>MKISDTKGVSVLKASKVANQSKDTTPLYGYDIDEYMNKALGSNKSDDMEISNLEIPHELKDLFRRKTAGIFDQLMDAQAGPFAVYNNPPPLGASGVVHTPEPQQMMAPTPPPAVASVPMVPPPSVNVQVPMVPTQPVIVPEVPMVNEVHPGMPMGGMGHDLGTAPAIVPAQSSSQVAGVPIVNVVGGRNISAPGVLSAEEMENQRLLNSKSHESSGFHRLNIDSIGKILIVSTIVVFLLAGCIMRIKSRRKQTKKR</sequence>
<keyword evidence="1" id="KW-1133">Transmembrane helix</keyword>
<evidence type="ECO:0000313" key="3">
    <source>
        <dbReference type="Proteomes" id="UP000031512"/>
    </source>
</evidence>
<protein>
    <submittedName>
        <fullName evidence="2">Uncharacterized protein</fullName>
    </submittedName>
</protein>
<dbReference type="eggNOG" id="ENOG502QXJ5">
    <property type="taxonomic scope" value="Eukaryota"/>
</dbReference>
<reference evidence="2 3" key="1">
    <citation type="journal article" date="2012" name="BMC Genomics">
        <title>Comparative genomic analysis and phylogenetic position of Theileria equi.</title>
        <authorList>
            <person name="Kappmeyer L.S."/>
            <person name="Thiagarajan M."/>
            <person name="Herndon D.R."/>
            <person name="Ramsay J.D."/>
            <person name="Caler E."/>
            <person name="Djikeng A."/>
            <person name="Gillespie J.J."/>
            <person name="Lau A.O."/>
            <person name="Roalson E.H."/>
            <person name="Silva J.C."/>
            <person name="Silva M.G."/>
            <person name="Suarez C.E."/>
            <person name="Ueti M.W."/>
            <person name="Nene V.M."/>
            <person name="Mealey R.H."/>
            <person name="Knowles D.P."/>
            <person name="Brayton K.A."/>
        </authorList>
    </citation>
    <scope>NUCLEOTIDE SEQUENCE [LARGE SCALE GENOMIC DNA]</scope>
    <source>
        <strain evidence="2 3">WA</strain>
    </source>
</reference>
<name>L1LD55_THEEQ</name>
<dbReference type="VEuPathDB" id="PiroplasmaDB:BEWA_052400"/>
<evidence type="ECO:0000256" key="1">
    <source>
        <dbReference type="SAM" id="Phobius"/>
    </source>
</evidence>
<dbReference type="Proteomes" id="UP000031512">
    <property type="component" value="Unassembled WGS sequence"/>
</dbReference>
<dbReference type="GeneID" id="15802792"/>
<dbReference type="RefSeq" id="XP_004832637.1">
    <property type="nucleotide sequence ID" value="XM_004832580.1"/>
</dbReference>
<dbReference type="KEGG" id="beq:BEWA_052400"/>
<proteinExistence type="predicted"/>
<organism evidence="2 3">
    <name type="scientific">Theileria equi strain WA</name>
    <dbReference type="NCBI Taxonomy" id="1537102"/>
    <lineage>
        <taxon>Eukaryota</taxon>
        <taxon>Sar</taxon>
        <taxon>Alveolata</taxon>
        <taxon>Apicomplexa</taxon>
        <taxon>Aconoidasida</taxon>
        <taxon>Piroplasmida</taxon>
        <taxon>Theileriidae</taxon>
        <taxon>Theileria</taxon>
    </lineage>
</organism>
<accession>L1LD55</accession>
<gene>
    <name evidence="2" type="ORF">BEWA_052400</name>
</gene>
<keyword evidence="1" id="KW-0812">Transmembrane</keyword>
<comment type="caution">
    <text evidence="2">The sequence shown here is derived from an EMBL/GenBank/DDBJ whole genome shotgun (WGS) entry which is preliminary data.</text>
</comment>
<dbReference type="OrthoDB" id="360982at2759"/>
<dbReference type="AlphaFoldDB" id="L1LD55"/>
<evidence type="ECO:0000313" key="2">
    <source>
        <dbReference type="EMBL" id="EKX73185.1"/>
    </source>
</evidence>
<keyword evidence="3" id="KW-1185">Reference proteome</keyword>
<dbReference type="EMBL" id="ACOU01000003">
    <property type="protein sequence ID" value="EKX73185.1"/>
    <property type="molecule type" value="Genomic_DNA"/>
</dbReference>